<protein>
    <submittedName>
        <fullName evidence="2">Uncharacterized protein</fullName>
    </submittedName>
</protein>
<evidence type="ECO:0000313" key="2">
    <source>
        <dbReference type="EMBL" id="PJJ60279.1"/>
    </source>
</evidence>
<dbReference type="RefSeq" id="WP_100335936.1">
    <property type="nucleotide sequence ID" value="NZ_PGFA01000001.1"/>
</dbReference>
<gene>
    <name evidence="2" type="ORF">CLV45_1704</name>
</gene>
<keyword evidence="1" id="KW-0472">Membrane</keyword>
<evidence type="ECO:0000256" key="1">
    <source>
        <dbReference type="SAM" id="Phobius"/>
    </source>
</evidence>
<keyword evidence="1" id="KW-1133">Transmembrane helix</keyword>
<reference evidence="2 3" key="1">
    <citation type="submission" date="2017-11" db="EMBL/GenBank/DDBJ databases">
        <title>Genomic Encyclopedia of Archaeal and Bacterial Type Strains, Phase II (KMG-II): From Individual Species to Whole Genera.</title>
        <authorList>
            <person name="Goeker M."/>
        </authorList>
    </citation>
    <scope>NUCLEOTIDE SEQUENCE [LARGE SCALE GENOMIC DNA]</scope>
    <source>
        <strain evidence="2 3">DSM 11115</strain>
    </source>
</reference>
<organism evidence="2 3">
    <name type="scientific">Hymenobacter chitinivorans DSM 11115</name>
    <dbReference type="NCBI Taxonomy" id="1121954"/>
    <lineage>
        <taxon>Bacteria</taxon>
        <taxon>Pseudomonadati</taxon>
        <taxon>Bacteroidota</taxon>
        <taxon>Cytophagia</taxon>
        <taxon>Cytophagales</taxon>
        <taxon>Hymenobacteraceae</taxon>
        <taxon>Hymenobacter</taxon>
    </lineage>
</organism>
<keyword evidence="3" id="KW-1185">Reference proteome</keyword>
<comment type="caution">
    <text evidence="2">The sequence shown here is derived from an EMBL/GenBank/DDBJ whole genome shotgun (WGS) entry which is preliminary data.</text>
</comment>
<name>A0A2M9BQQ2_9BACT</name>
<evidence type="ECO:0000313" key="3">
    <source>
        <dbReference type="Proteomes" id="UP000228535"/>
    </source>
</evidence>
<feature type="transmembrane region" description="Helical" evidence="1">
    <location>
        <begin position="145"/>
        <end position="169"/>
    </location>
</feature>
<dbReference type="AlphaFoldDB" id="A0A2M9BQQ2"/>
<dbReference type="Proteomes" id="UP000228535">
    <property type="component" value="Unassembled WGS sequence"/>
</dbReference>
<sequence>MLYKICFPLLFLVGLYFLLKSIGRTIALYSQNQLEVDATQVSFDLALPRAGTYEIATKRSQFAGLAPTDTPFEVVLKGTNQRLPVRPLTNLMNFKRVNMAGERITAVAEFTAPGAAEVELRSPQAHRFRPQDRLIIMPSTAGQGLGLILAIVLAGLATIGGFVASLIVLTRG</sequence>
<keyword evidence="1" id="KW-0812">Transmembrane</keyword>
<proteinExistence type="predicted"/>
<dbReference type="OrthoDB" id="952659at2"/>
<dbReference type="EMBL" id="PGFA01000001">
    <property type="protein sequence ID" value="PJJ60279.1"/>
    <property type="molecule type" value="Genomic_DNA"/>
</dbReference>
<accession>A0A2M9BQQ2</accession>